<comment type="caution">
    <text evidence="1">The sequence shown here is derived from an EMBL/GenBank/DDBJ whole genome shotgun (WGS) entry which is preliminary data.</text>
</comment>
<reference evidence="1 2" key="1">
    <citation type="submission" date="2020-08" db="EMBL/GenBank/DDBJ databases">
        <title>Genomic Encyclopedia of Type Strains, Phase IV (KMG-IV): sequencing the most valuable type-strain genomes for metagenomic binning, comparative biology and taxonomic classification.</title>
        <authorList>
            <person name="Goeker M."/>
        </authorList>
    </citation>
    <scope>NUCLEOTIDE SEQUENCE [LARGE SCALE GENOMIC DNA]</scope>
    <source>
        <strain evidence="1 2">DSM 17976</strain>
    </source>
</reference>
<evidence type="ECO:0000313" key="1">
    <source>
        <dbReference type="EMBL" id="MBB3837210.1"/>
    </source>
</evidence>
<proteinExistence type="predicted"/>
<name>A0A7W6EP49_9BACT</name>
<protein>
    <submittedName>
        <fullName evidence="1">Uncharacterized protein</fullName>
    </submittedName>
</protein>
<keyword evidence="2" id="KW-1185">Reference proteome</keyword>
<gene>
    <name evidence="1" type="ORF">FHS57_001204</name>
</gene>
<dbReference type="AlphaFoldDB" id="A0A7W6EP49"/>
<organism evidence="1 2">
    <name type="scientific">Runella defluvii</name>
    <dbReference type="NCBI Taxonomy" id="370973"/>
    <lineage>
        <taxon>Bacteria</taxon>
        <taxon>Pseudomonadati</taxon>
        <taxon>Bacteroidota</taxon>
        <taxon>Cytophagia</taxon>
        <taxon>Cytophagales</taxon>
        <taxon>Spirosomataceae</taxon>
        <taxon>Runella</taxon>
    </lineage>
</organism>
<dbReference type="EMBL" id="JACIBY010000002">
    <property type="protein sequence ID" value="MBB3837210.1"/>
    <property type="molecule type" value="Genomic_DNA"/>
</dbReference>
<dbReference type="Proteomes" id="UP000541352">
    <property type="component" value="Unassembled WGS sequence"/>
</dbReference>
<accession>A0A7W6EP49</accession>
<evidence type="ECO:0000313" key="2">
    <source>
        <dbReference type="Proteomes" id="UP000541352"/>
    </source>
</evidence>
<sequence>MKQTLTIALLFFVWQAGFCQVKKQAVCKDSLKVPYSYAYDSPHCSIGQKVNYQQGIK</sequence>